<accession>A0AA90NLC0</accession>
<sequence>MLIDHDAVKELYSVHELIDWARLEHHLKDIHSSSRGEKAWPPLMMFKALLLQSWYKLSDSALEKQLARDLLFRRFISSIYCARHFRVSAGPQYFLAI</sequence>
<protein>
    <submittedName>
        <fullName evidence="2">Transposase</fullName>
    </submittedName>
</protein>
<dbReference type="PANTHER" id="PTHR35604:SF2">
    <property type="entry name" value="TRANSPOSASE INSH FOR INSERTION SEQUENCE ELEMENT IS5A-RELATED"/>
    <property type="match status" value="1"/>
</dbReference>
<dbReference type="Pfam" id="PF05598">
    <property type="entry name" value="DUF772"/>
    <property type="match status" value="1"/>
</dbReference>
<dbReference type="InterPro" id="IPR008490">
    <property type="entry name" value="Transposase_InsH_N"/>
</dbReference>
<dbReference type="PANTHER" id="PTHR35604">
    <property type="entry name" value="TRANSPOSASE INSH FOR INSERTION SEQUENCE ELEMENT IS5A-RELATED"/>
    <property type="match status" value="1"/>
</dbReference>
<organism evidence="2 3">
    <name type="scientific">Candidatus Endonucleibacter bathymodioli</name>
    <dbReference type="NCBI Taxonomy" id="539814"/>
    <lineage>
        <taxon>Bacteria</taxon>
        <taxon>Pseudomonadati</taxon>
        <taxon>Pseudomonadota</taxon>
        <taxon>Gammaproteobacteria</taxon>
        <taxon>Oceanospirillales</taxon>
        <taxon>Endozoicomonadaceae</taxon>
        <taxon>Candidatus Endonucleibacter</taxon>
    </lineage>
</organism>
<dbReference type="EMBL" id="JASXSV010000007">
    <property type="protein sequence ID" value="MDP0588745.1"/>
    <property type="molecule type" value="Genomic_DNA"/>
</dbReference>
<comment type="caution">
    <text evidence="2">The sequence shown here is derived from an EMBL/GenBank/DDBJ whole genome shotgun (WGS) entry which is preliminary data.</text>
</comment>
<proteinExistence type="predicted"/>
<dbReference type="AlphaFoldDB" id="A0AA90NLC0"/>
<name>A0AA90NLC0_9GAMM</name>
<feature type="domain" description="Transposase InsH N-terminal" evidence="1">
    <location>
        <begin position="10"/>
        <end position="77"/>
    </location>
</feature>
<dbReference type="Proteomes" id="UP001178148">
    <property type="component" value="Unassembled WGS sequence"/>
</dbReference>
<evidence type="ECO:0000313" key="2">
    <source>
        <dbReference type="EMBL" id="MDP0588745.1"/>
    </source>
</evidence>
<gene>
    <name evidence="2" type="ORF">QS748_05940</name>
</gene>
<reference evidence="2 3" key="1">
    <citation type="journal article" date="2023" name="bioRxiv">
        <title>An intranuclear bacterial parasite of deep-sea mussels expresses apoptosis inhibitors acquired from its host.</title>
        <authorList>
            <person name="Gonzalez Porras M.A."/>
            <person name="Assie A."/>
            <person name="Tietjen M."/>
            <person name="Violette M."/>
            <person name="Kleiner M."/>
            <person name="Gruber-Vodicka H."/>
            <person name="Dubilier N."/>
            <person name="Leisch N."/>
        </authorList>
    </citation>
    <scope>NUCLEOTIDE SEQUENCE [LARGE SCALE GENOMIC DNA]</scope>
    <source>
        <strain evidence="2">IAP13</strain>
    </source>
</reference>
<evidence type="ECO:0000313" key="3">
    <source>
        <dbReference type="Proteomes" id="UP001178148"/>
    </source>
</evidence>
<keyword evidence="3" id="KW-1185">Reference proteome</keyword>
<evidence type="ECO:0000259" key="1">
    <source>
        <dbReference type="Pfam" id="PF05598"/>
    </source>
</evidence>